<dbReference type="AlphaFoldDB" id="A0A975SWV9"/>
<evidence type="ECO:0000259" key="7">
    <source>
        <dbReference type="PROSITE" id="PS51085"/>
    </source>
</evidence>
<dbReference type="Pfam" id="PF00111">
    <property type="entry name" value="Fer2"/>
    <property type="match status" value="1"/>
</dbReference>
<keyword evidence="4" id="KW-0408">Iron</keyword>
<evidence type="ECO:0000313" key="8">
    <source>
        <dbReference type="EMBL" id="QWZ07408.1"/>
    </source>
</evidence>
<sequence>MAESTTTITVTVNGTEHTRQVAPRTLLVDLIRDDLRLTGTHIGCEEGICGACTVTVDGQLVKSCLFLAVQADGKEVTTVEGLTPKGGTSRLQESFRDNFALQCGFCTPGMVVAADALLRENPDPSEQEIKEHLVGNLCRCTGYLSIIDAVRAAANQEVTS</sequence>
<keyword evidence="3" id="KW-0560">Oxidoreductase</keyword>
<keyword evidence="9" id="KW-1185">Reference proteome</keyword>
<dbReference type="InterPro" id="IPR002888">
    <property type="entry name" value="2Fe-2S-bd"/>
</dbReference>
<dbReference type="EMBL" id="CP077062">
    <property type="protein sequence ID" value="QWZ07408.1"/>
    <property type="molecule type" value="Genomic_DNA"/>
</dbReference>
<evidence type="ECO:0000256" key="1">
    <source>
        <dbReference type="ARBA" id="ARBA00022714"/>
    </source>
</evidence>
<evidence type="ECO:0000256" key="6">
    <source>
        <dbReference type="ARBA" id="ARBA00060707"/>
    </source>
</evidence>
<proteinExistence type="predicted"/>
<dbReference type="InterPro" id="IPR051452">
    <property type="entry name" value="Diverse_Oxidoreductases"/>
</dbReference>
<keyword evidence="1" id="KW-0001">2Fe-2S</keyword>
<dbReference type="Pfam" id="PF01799">
    <property type="entry name" value="Fer2_2"/>
    <property type="match status" value="1"/>
</dbReference>
<dbReference type="PANTHER" id="PTHR44379">
    <property type="entry name" value="OXIDOREDUCTASE WITH IRON-SULFUR SUBUNIT"/>
    <property type="match status" value="1"/>
</dbReference>
<feature type="domain" description="2Fe-2S ferredoxin-type" evidence="7">
    <location>
        <begin position="6"/>
        <end position="82"/>
    </location>
</feature>
<dbReference type="Proteomes" id="UP000683575">
    <property type="component" value="Chromosome"/>
</dbReference>
<dbReference type="InterPro" id="IPR006058">
    <property type="entry name" value="2Fe2S_fd_BS"/>
</dbReference>
<evidence type="ECO:0000256" key="5">
    <source>
        <dbReference type="ARBA" id="ARBA00023014"/>
    </source>
</evidence>
<dbReference type="KEGG" id="nps:KRR39_18420"/>
<name>A0A975SWV9_9ACTN</name>
<evidence type="ECO:0000256" key="3">
    <source>
        <dbReference type="ARBA" id="ARBA00023002"/>
    </source>
</evidence>
<dbReference type="GO" id="GO:0046872">
    <property type="term" value="F:metal ion binding"/>
    <property type="evidence" value="ECO:0007669"/>
    <property type="project" value="UniProtKB-KW"/>
</dbReference>
<keyword evidence="5" id="KW-0411">Iron-sulfur</keyword>
<accession>A0A975SWV9</accession>
<dbReference type="GO" id="GO:0051537">
    <property type="term" value="F:2 iron, 2 sulfur cluster binding"/>
    <property type="evidence" value="ECO:0007669"/>
    <property type="project" value="UniProtKB-KW"/>
</dbReference>
<evidence type="ECO:0000256" key="4">
    <source>
        <dbReference type="ARBA" id="ARBA00023004"/>
    </source>
</evidence>
<dbReference type="PROSITE" id="PS51085">
    <property type="entry name" value="2FE2S_FER_2"/>
    <property type="match status" value="1"/>
</dbReference>
<dbReference type="FunFam" id="3.10.20.30:FF:000020">
    <property type="entry name" value="Xanthine dehydrogenase iron-sulfur subunit"/>
    <property type="match status" value="1"/>
</dbReference>
<dbReference type="CDD" id="cd00207">
    <property type="entry name" value="fer2"/>
    <property type="match status" value="1"/>
</dbReference>
<evidence type="ECO:0000313" key="9">
    <source>
        <dbReference type="Proteomes" id="UP000683575"/>
    </source>
</evidence>
<dbReference type="PANTHER" id="PTHR44379:SF5">
    <property type="entry name" value="OXIDOREDUCTASE WITH IRON-SULFUR SUBUNIT"/>
    <property type="match status" value="1"/>
</dbReference>
<keyword evidence="2" id="KW-0479">Metal-binding</keyword>
<dbReference type="FunFam" id="1.10.150.120:FF:000003">
    <property type="entry name" value="Carbon monoxide dehydrogenase, small subunit"/>
    <property type="match status" value="1"/>
</dbReference>
<comment type="pathway">
    <text evidence="6">Alkaloid degradation; nicotine degradation.</text>
</comment>
<evidence type="ECO:0000256" key="2">
    <source>
        <dbReference type="ARBA" id="ARBA00022723"/>
    </source>
</evidence>
<dbReference type="RefSeq" id="WP_216938919.1">
    <property type="nucleotide sequence ID" value="NZ_CP077062.1"/>
</dbReference>
<dbReference type="PROSITE" id="PS00197">
    <property type="entry name" value="2FE2S_FER_1"/>
    <property type="match status" value="1"/>
</dbReference>
<protein>
    <submittedName>
        <fullName evidence="8">(2Fe-2S)-binding protein</fullName>
    </submittedName>
</protein>
<dbReference type="InterPro" id="IPR001041">
    <property type="entry name" value="2Fe-2S_ferredoxin-type"/>
</dbReference>
<gene>
    <name evidence="8" type="ORF">KRR39_18420</name>
</gene>
<organism evidence="8 9">
    <name type="scientific">Nocardioides panacis</name>
    <dbReference type="NCBI Taxonomy" id="2849501"/>
    <lineage>
        <taxon>Bacteria</taxon>
        <taxon>Bacillati</taxon>
        <taxon>Actinomycetota</taxon>
        <taxon>Actinomycetes</taxon>
        <taxon>Propionibacteriales</taxon>
        <taxon>Nocardioidaceae</taxon>
        <taxon>Nocardioides</taxon>
    </lineage>
</organism>
<reference evidence="8" key="1">
    <citation type="submission" date="2021-06" db="EMBL/GenBank/DDBJ databases">
        <title>Complete genome sequence of Nocardioides sp. G188.</title>
        <authorList>
            <person name="Im W.-T."/>
        </authorList>
    </citation>
    <scope>NUCLEOTIDE SEQUENCE</scope>
    <source>
        <strain evidence="8">G188</strain>
    </source>
</reference>
<dbReference type="GO" id="GO:0016491">
    <property type="term" value="F:oxidoreductase activity"/>
    <property type="evidence" value="ECO:0007669"/>
    <property type="project" value="UniProtKB-KW"/>
</dbReference>